<dbReference type="AlphaFoldDB" id="A0A4R7USE7"/>
<dbReference type="OrthoDB" id="5242020at2"/>
<evidence type="ECO:0000313" key="2">
    <source>
        <dbReference type="Proteomes" id="UP000294927"/>
    </source>
</evidence>
<dbReference type="RefSeq" id="WP_133909144.1">
    <property type="nucleotide sequence ID" value="NZ_SOCP01000030.1"/>
</dbReference>
<gene>
    <name evidence="1" type="ORF">CLV71_13070</name>
</gene>
<evidence type="ECO:0000313" key="1">
    <source>
        <dbReference type="EMBL" id="TDV36864.1"/>
    </source>
</evidence>
<dbReference type="InterPro" id="IPR002808">
    <property type="entry name" value="AdoCbi_amidolase"/>
</dbReference>
<dbReference type="PANTHER" id="PTHR35336">
    <property type="entry name" value="ADENOSYLCOBINAMIDE AMIDOHYDROLASE"/>
    <property type="match status" value="1"/>
</dbReference>
<dbReference type="Proteomes" id="UP000294927">
    <property type="component" value="Unassembled WGS sequence"/>
</dbReference>
<dbReference type="InterPro" id="IPR052209">
    <property type="entry name" value="CbiZ"/>
</dbReference>
<keyword evidence="2" id="KW-1185">Reference proteome</keyword>
<protein>
    <submittedName>
        <fullName evidence="1">Adenosylcobinamide amidohydrolase</fullName>
    </submittedName>
</protein>
<accession>A0A4R7USE7</accession>
<name>A0A4R7USE7_9PSEU</name>
<dbReference type="GO" id="GO:0016787">
    <property type="term" value="F:hydrolase activity"/>
    <property type="evidence" value="ECO:0007669"/>
    <property type="project" value="UniProtKB-KW"/>
</dbReference>
<dbReference type="EMBL" id="SOCP01000030">
    <property type="protein sequence ID" value="TDV36864.1"/>
    <property type="molecule type" value="Genomic_DNA"/>
</dbReference>
<dbReference type="PANTHER" id="PTHR35336:SF5">
    <property type="entry name" value="ADENOSYLCOBINAMIDE AMIDOHYDROLASE"/>
    <property type="match status" value="1"/>
</dbReference>
<comment type="caution">
    <text evidence="1">The sequence shown here is derived from an EMBL/GenBank/DDBJ whole genome shotgun (WGS) entry which is preliminary data.</text>
</comment>
<dbReference type="Pfam" id="PF01955">
    <property type="entry name" value="CbiZ"/>
    <property type="match status" value="1"/>
</dbReference>
<keyword evidence="1" id="KW-0378">Hydrolase</keyword>
<sequence length="200" mass="20497">MTPELAEVDGRPVLVWRLSSPWLAVSSSVLGGGLGERHWVLNATVEYGYTRLDPDRHLAEIASSLGLTGEGIGLLTAVDVREVVHRADEGVHVSVTTGIGGYPTWAAGPAAVSEKAGTINTVCWLPRRLSPAALVNAVATVAEAKAQALLESGIAGTGTPTDAVALLCPPVGEAEPFGGPRSPVGGPLARAVWSAIRAGL</sequence>
<reference evidence="1 2" key="1">
    <citation type="submission" date="2019-03" db="EMBL/GenBank/DDBJ databases">
        <title>Genomic Encyclopedia of Archaeal and Bacterial Type Strains, Phase II (KMG-II): from individual species to whole genera.</title>
        <authorList>
            <person name="Goeker M."/>
        </authorList>
    </citation>
    <scope>NUCLEOTIDE SEQUENCE [LARGE SCALE GENOMIC DNA]</scope>
    <source>
        <strain evidence="1 2">DSM 45499</strain>
    </source>
</reference>
<proteinExistence type="predicted"/>
<organism evidence="1 2">
    <name type="scientific">Actinophytocola oryzae</name>
    <dbReference type="NCBI Taxonomy" id="502181"/>
    <lineage>
        <taxon>Bacteria</taxon>
        <taxon>Bacillati</taxon>
        <taxon>Actinomycetota</taxon>
        <taxon>Actinomycetes</taxon>
        <taxon>Pseudonocardiales</taxon>
        <taxon>Pseudonocardiaceae</taxon>
    </lineage>
</organism>